<protein>
    <submittedName>
        <fullName evidence="2">SelT/selW/selH selenoprotein domain-containing protein</fullName>
    </submittedName>
</protein>
<dbReference type="EMBL" id="CP018099">
    <property type="protein sequence ID" value="APF20525.1"/>
    <property type="molecule type" value="Genomic_DNA"/>
</dbReference>
<dbReference type="Gene3D" id="3.40.30.10">
    <property type="entry name" value="Glutaredoxin"/>
    <property type="match status" value="1"/>
</dbReference>
<evidence type="ECO:0000313" key="2">
    <source>
        <dbReference type="EMBL" id="APF20525.1"/>
    </source>
</evidence>
<proteinExistence type="predicted"/>
<evidence type="ECO:0000313" key="3">
    <source>
        <dbReference type="Proteomes" id="UP000183868"/>
    </source>
</evidence>
<dbReference type="InterPro" id="IPR036249">
    <property type="entry name" value="Thioredoxin-like_sf"/>
</dbReference>
<dbReference type="InterPro" id="IPR011893">
    <property type="entry name" value="Selenoprotein_Rdx-typ"/>
</dbReference>
<gene>
    <name evidence="2" type="ORF">Cabys_3780</name>
</gene>
<dbReference type="AlphaFoldDB" id="A0A1J1CCT3"/>
<dbReference type="KEGG" id="caby:Cabys_3780"/>
<name>A0A1J1CCT3_CALAY</name>
<dbReference type="OrthoDB" id="9811366at2"/>
<reference evidence="2 3" key="1">
    <citation type="submission" date="2016-11" db="EMBL/GenBank/DDBJ databases">
        <title>Genomic analysis of Caldithrix abyssi and proposal of a novel bacterial phylum Caldithrichaeota.</title>
        <authorList>
            <person name="Kublanov I."/>
            <person name="Sigalova O."/>
            <person name="Gavrilov S."/>
            <person name="Lebedinsky A."/>
            <person name="Ivanova N."/>
            <person name="Daum C."/>
            <person name="Reddy T."/>
            <person name="Klenk H.P."/>
            <person name="Goker M."/>
            <person name="Reva O."/>
            <person name="Miroshnichenko M."/>
            <person name="Kyprides N."/>
            <person name="Woyke T."/>
            <person name="Gelfand M."/>
        </authorList>
    </citation>
    <scope>NUCLEOTIDE SEQUENCE [LARGE SCALE GENOMIC DNA]</scope>
    <source>
        <strain evidence="2 3">LF13</strain>
    </source>
</reference>
<dbReference type="NCBIfam" id="TIGR02174">
    <property type="entry name" value="CXXU_selWTH"/>
    <property type="match status" value="1"/>
</dbReference>
<dbReference type="SUPFAM" id="SSF52833">
    <property type="entry name" value="Thioredoxin-like"/>
    <property type="match status" value="1"/>
</dbReference>
<dbReference type="Proteomes" id="UP000183868">
    <property type="component" value="Chromosome"/>
</dbReference>
<accession>A0A1J1CCT3</accession>
<organism evidence="2 3">
    <name type="scientific">Caldithrix abyssi DSM 13497</name>
    <dbReference type="NCBI Taxonomy" id="880073"/>
    <lineage>
        <taxon>Bacteria</taxon>
        <taxon>Pseudomonadati</taxon>
        <taxon>Calditrichota</taxon>
        <taxon>Calditrichia</taxon>
        <taxon>Calditrichales</taxon>
        <taxon>Calditrichaceae</taxon>
        <taxon>Caldithrix</taxon>
    </lineage>
</organism>
<dbReference type="Pfam" id="PF10262">
    <property type="entry name" value="Rdx"/>
    <property type="match status" value="1"/>
</dbReference>
<keyword evidence="1" id="KW-0676">Redox-active center</keyword>
<evidence type="ECO:0000256" key="1">
    <source>
        <dbReference type="ARBA" id="ARBA00023284"/>
    </source>
</evidence>
<sequence length="56" mass="6611">MAERIENHLNLKTELQKSSGGRFEIFLDGEEIFSKTKTMRFPEPDEIIRLLAERMN</sequence>